<keyword evidence="1 5" id="KW-0436">Ligase</keyword>
<name>A0A7W9JFS3_9ACTN</name>
<feature type="binding site" evidence="5">
    <location>
        <position position="112"/>
    </location>
    <ligand>
        <name>ATP</name>
        <dbReference type="ChEBI" id="CHEBI:30616"/>
    </ligand>
</feature>
<evidence type="ECO:0000256" key="2">
    <source>
        <dbReference type="ARBA" id="ARBA00022741"/>
    </source>
</evidence>
<dbReference type="SUPFAM" id="SSF56059">
    <property type="entry name" value="Glutathione synthetase ATP-binding domain-like"/>
    <property type="match status" value="1"/>
</dbReference>
<dbReference type="EMBL" id="JACHMY010000001">
    <property type="protein sequence ID" value="MBB5841000.1"/>
    <property type="molecule type" value="Genomic_DNA"/>
</dbReference>
<reference evidence="8 9" key="1">
    <citation type="submission" date="2020-08" db="EMBL/GenBank/DDBJ databases">
        <title>Sequencing the genomes of 1000 actinobacteria strains.</title>
        <authorList>
            <person name="Klenk H.-P."/>
        </authorList>
    </citation>
    <scope>NUCLEOTIDE SEQUENCE [LARGE SCALE GENOMIC DNA]</scope>
    <source>
        <strain evidence="8 9">DSM 28967</strain>
    </source>
</reference>
<dbReference type="InterPro" id="IPR040686">
    <property type="entry name" value="PurK_C"/>
</dbReference>
<evidence type="ECO:0000256" key="6">
    <source>
        <dbReference type="RuleBase" id="RU361200"/>
    </source>
</evidence>
<dbReference type="HAMAP" id="MF_01928">
    <property type="entry name" value="PurK"/>
    <property type="match status" value="1"/>
</dbReference>
<keyword evidence="3 5" id="KW-0658">Purine biosynthesis</keyword>
<dbReference type="Gene3D" id="3.30.470.20">
    <property type="entry name" value="ATP-grasp fold, B domain"/>
    <property type="match status" value="1"/>
</dbReference>
<dbReference type="UniPathway" id="UPA00074">
    <property type="reaction ID" value="UER00942"/>
</dbReference>
<dbReference type="EC" id="6.3.4.18" evidence="5 6"/>
<dbReference type="GO" id="GO:0005829">
    <property type="term" value="C:cytosol"/>
    <property type="evidence" value="ECO:0007669"/>
    <property type="project" value="TreeGrafter"/>
</dbReference>
<dbReference type="Gene3D" id="3.40.50.20">
    <property type="match status" value="1"/>
</dbReference>
<feature type="binding site" evidence="5">
    <location>
        <position position="196"/>
    </location>
    <ligand>
        <name>ATP</name>
        <dbReference type="ChEBI" id="CHEBI:30616"/>
    </ligand>
</feature>
<evidence type="ECO:0000256" key="5">
    <source>
        <dbReference type="HAMAP-Rule" id="MF_01928"/>
    </source>
</evidence>
<dbReference type="InterPro" id="IPR011761">
    <property type="entry name" value="ATP-grasp"/>
</dbReference>
<dbReference type="Pfam" id="PF02222">
    <property type="entry name" value="ATP-grasp"/>
    <property type="match status" value="1"/>
</dbReference>
<dbReference type="NCBIfam" id="NF004679">
    <property type="entry name" value="PRK06019.1-5"/>
    <property type="match status" value="1"/>
</dbReference>
<dbReference type="GO" id="GO:0034028">
    <property type="term" value="F:5-(carboxyamino)imidazole ribonucleotide synthase activity"/>
    <property type="evidence" value="ECO:0007669"/>
    <property type="project" value="UniProtKB-UniRule"/>
</dbReference>
<dbReference type="PANTHER" id="PTHR11609">
    <property type="entry name" value="PURINE BIOSYNTHESIS PROTEIN 6/7, PUR6/7"/>
    <property type="match status" value="1"/>
</dbReference>
<comment type="function">
    <text evidence="6">Catalyzes the ATP-dependent conversion of 5-aminoimidazole ribonucleotide (AIR) and HCO(3)- to N5-carboxyaminoimidazole ribonucleotide (N5-CAIR).</text>
</comment>
<dbReference type="InterPro" id="IPR013815">
    <property type="entry name" value="ATP_grasp_subdomain_1"/>
</dbReference>
<dbReference type="NCBIfam" id="TIGR01161">
    <property type="entry name" value="purK"/>
    <property type="match status" value="1"/>
</dbReference>
<feature type="binding site" evidence="5">
    <location>
        <begin position="188"/>
        <end position="191"/>
    </location>
    <ligand>
        <name>ATP</name>
        <dbReference type="ChEBI" id="CHEBI:30616"/>
    </ligand>
</feature>
<evidence type="ECO:0000256" key="3">
    <source>
        <dbReference type="ARBA" id="ARBA00022755"/>
    </source>
</evidence>
<feature type="binding site" evidence="5">
    <location>
        <begin position="274"/>
        <end position="275"/>
    </location>
    <ligand>
        <name>ATP</name>
        <dbReference type="ChEBI" id="CHEBI:30616"/>
    </ligand>
</feature>
<dbReference type="InterPro" id="IPR011054">
    <property type="entry name" value="Rudment_hybrid_motif"/>
</dbReference>
<sequence length="390" mass="41037">MKFERKDLPVGTPVVGMVGGGQLARMTQESAVALGIQLRVLAEGPAVSAAQAVADAPVGDYRDPATVTAFAAEADVVTFDHEHVPTELLRALEAAGVAVRPGPDALVHAQDKAVMRQRLDTIDAPSPAHQVVATPAEVADFAKRVGGFPIILKTTRGGYDGKGVWVVDGPEDAAVAQAFGSGVPILAEEKVDFVRELSAIVARSPHGQAVAYPVVESVQKDGICVEVTAPAPGLDPDQAAQAQQTALRIAGELGVVGILAVEMFEARDGRLLVNELAMRPHNTGHWSIEGAVTSQFENHLRAVLDLPLGSPAARAPYTVMVNVLGGDVEDMHLGLLHCMARDPGLKVHFYGKSVKPGRKVGHVTAYGDDLDAVRERARHAAAYLTGTIDE</sequence>
<dbReference type="AlphaFoldDB" id="A0A7W9JFS3"/>
<evidence type="ECO:0000313" key="8">
    <source>
        <dbReference type="EMBL" id="MBB5841000.1"/>
    </source>
</evidence>
<dbReference type="Pfam" id="PF17769">
    <property type="entry name" value="PurK_C"/>
    <property type="match status" value="1"/>
</dbReference>
<dbReference type="PROSITE" id="PS50975">
    <property type="entry name" value="ATP_GRASP"/>
    <property type="match status" value="1"/>
</dbReference>
<evidence type="ECO:0000313" key="9">
    <source>
        <dbReference type="Proteomes" id="UP000549971"/>
    </source>
</evidence>
<dbReference type="Proteomes" id="UP000549971">
    <property type="component" value="Unassembled WGS sequence"/>
</dbReference>
<comment type="catalytic activity">
    <reaction evidence="5 6">
        <text>5-amino-1-(5-phospho-beta-D-ribosyl)imidazole + hydrogencarbonate + ATP = 5-carboxyamino-1-(5-phospho-D-ribosyl)imidazole + ADP + phosphate + 2 H(+)</text>
        <dbReference type="Rhea" id="RHEA:19317"/>
        <dbReference type="ChEBI" id="CHEBI:15378"/>
        <dbReference type="ChEBI" id="CHEBI:17544"/>
        <dbReference type="ChEBI" id="CHEBI:30616"/>
        <dbReference type="ChEBI" id="CHEBI:43474"/>
        <dbReference type="ChEBI" id="CHEBI:58730"/>
        <dbReference type="ChEBI" id="CHEBI:137981"/>
        <dbReference type="ChEBI" id="CHEBI:456216"/>
        <dbReference type="EC" id="6.3.4.18"/>
    </reaction>
</comment>
<feature type="domain" description="ATP-grasp" evidence="7">
    <location>
        <begin position="116"/>
        <end position="304"/>
    </location>
</feature>
<dbReference type="RefSeq" id="WP_184803739.1">
    <property type="nucleotide sequence ID" value="NZ_JACHMY010000001.1"/>
</dbReference>
<dbReference type="FunFam" id="3.30.470.20:FF:000029">
    <property type="entry name" value="N5-carboxyaminoimidazole ribonucleotide synthase"/>
    <property type="match status" value="1"/>
</dbReference>
<gene>
    <name evidence="5 6" type="primary">purK</name>
    <name evidence="8" type="ORF">HDA39_007734</name>
</gene>
<dbReference type="NCBIfam" id="NF004680">
    <property type="entry name" value="PRK06019.1-6"/>
    <property type="match status" value="1"/>
</dbReference>
<dbReference type="PANTHER" id="PTHR11609:SF5">
    <property type="entry name" value="PHOSPHORIBOSYLAMINOIMIDAZOLE CARBOXYLASE"/>
    <property type="match status" value="1"/>
</dbReference>
<dbReference type="InterPro" id="IPR003135">
    <property type="entry name" value="ATP-grasp_carboxylate-amine"/>
</dbReference>
<proteinExistence type="inferred from homology"/>
<keyword evidence="4 5" id="KW-0067">ATP-binding</keyword>
<comment type="caution">
    <text evidence="8">The sequence shown here is derived from an EMBL/GenBank/DDBJ whole genome shotgun (WGS) entry which is preliminary data.</text>
</comment>
<keyword evidence="2 5" id="KW-0547">Nucleotide-binding</keyword>
<dbReference type="GO" id="GO:0046872">
    <property type="term" value="F:metal ion binding"/>
    <property type="evidence" value="ECO:0007669"/>
    <property type="project" value="InterPro"/>
</dbReference>
<dbReference type="GO" id="GO:0004638">
    <property type="term" value="F:phosphoribosylaminoimidazole carboxylase activity"/>
    <property type="evidence" value="ECO:0007669"/>
    <property type="project" value="InterPro"/>
</dbReference>
<dbReference type="SUPFAM" id="SSF52440">
    <property type="entry name" value="PreATP-grasp domain"/>
    <property type="match status" value="1"/>
</dbReference>
<dbReference type="Pfam" id="PF22660">
    <property type="entry name" value="RS_preATP-grasp-like"/>
    <property type="match status" value="1"/>
</dbReference>
<comment type="subunit">
    <text evidence="5 6">Homodimer.</text>
</comment>
<comment type="pathway">
    <text evidence="5 6">Purine metabolism; IMP biosynthesis via de novo pathway; 5-amino-1-(5-phospho-D-ribosyl)imidazole-4-carboxylate from 5-amino-1-(5-phospho-D-ribosyl)imidazole (N5-CAIR route): step 1/2.</text>
</comment>
<evidence type="ECO:0000256" key="4">
    <source>
        <dbReference type="ARBA" id="ARBA00022840"/>
    </source>
</evidence>
<evidence type="ECO:0000256" key="1">
    <source>
        <dbReference type="ARBA" id="ARBA00022598"/>
    </source>
</evidence>
<comment type="function">
    <text evidence="5">Catalyzes the ATP-dependent conversion of 5-aminoimidazole ribonucleotide (AIR) and HCO(3)(-) to N5-carboxyaminoimidazole ribonucleotide (N5-CAIR).</text>
</comment>
<dbReference type="SUPFAM" id="SSF51246">
    <property type="entry name" value="Rudiment single hybrid motif"/>
    <property type="match status" value="1"/>
</dbReference>
<dbReference type="GO" id="GO:0005524">
    <property type="term" value="F:ATP binding"/>
    <property type="evidence" value="ECO:0007669"/>
    <property type="project" value="UniProtKB-UniRule"/>
</dbReference>
<evidence type="ECO:0000259" key="7">
    <source>
        <dbReference type="PROSITE" id="PS50975"/>
    </source>
</evidence>
<dbReference type="InterPro" id="IPR016185">
    <property type="entry name" value="PreATP-grasp_dom_sf"/>
</dbReference>
<dbReference type="InterPro" id="IPR005875">
    <property type="entry name" value="PurK"/>
</dbReference>
<dbReference type="Gene3D" id="3.30.1490.20">
    <property type="entry name" value="ATP-grasp fold, A domain"/>
    <property type="match status" value="1"/>
</dbReference>
<comment type="similarity">
    <text evidence="5 6">Belongs to the PurK/PurT family.</text>
</comment>
<accession>A0A7W9JFS3</accession>
<comment type="caution">
    <text evidence="5">Lacks conserved residue(s) required for the propagation of feature annotation.</text>
</comment>
<feature type="binding site" evidence="5">
    <location>
        <position position="153"/>
    </location>
    <ligand>
        <name>ATP</name>
        <dbReference type="ChEBI" id="CHEBI:30616"/>
    </ligand>
</feature>
<dbReference type="InterPro" id="IPR054350">
    <property type="entry name" value="PurT/PurK_preATP-grasp"/>
</dbReference>
<keyword evidence="9" id="KW-1185">Reference proteome</keyword>
<protein>
    <recommendedName>
        <fullName evidence="5 6">N5-carboxyaminoimidazole ribonucleotide synthase</fullName>
        <shortName evidence="5 6">N5-CAIR synthase</shortName>
        <ecNumber evidence="5 6">6.3.4.18</ecNumber>
    </recommendedName>
    <alternativeName>
        <fullName evidence="5 6">5-(carboxyamino)imidazole ribonucleotide synthetase</fullName>
    </alternativeName>
</protein>
<dbReference type="GO" id="GO:0006189">
    <property type="term" value="P:'de novo' IMP biosynthetic process"/>
    <property type="evidence" value="ECO:0007669"/>
    <property type="project" value="UniProtKB-UniRule"/>
</dbReference>
<organism evidence="8 9">
    <name type="scientific">Kribbella italica</name>
    <dbReference type="NCBI Taxonomy" id="1540520"/>
    <lineage>
        <taxon>Bacteria</taxon>
        <taxon>Bacillati</taxon>
        <taxon>Actinomycetota</taxon>
        <taxon>Actinomycetes</taxon>
        <taxon>Propionibacteriales</taxon>
        <taxon>Kribbellaceae</taxon>
        <taxon>Kribbella</taxon>
    </lineage>
</organism>